<evidence type="ECO:0000313" key="1">
    <source>
        <dbReference type="EMBL" id="AUB44742.1"/>
    </source>
</evidence>
<proteinExistence type="predicted"/>
<keyword evidence="2" id="KW-1185">Reference proteome</keyword>
<name>A0A2K8TAQ2_9NOSO</name>
<sequence length="40" mass="4338">MLCNVAGACNIDACNMGVTLLQCCNHLNQLMLEKIPFLAN</sequence>
<keyword evidence="1" id="KW-0614">Plasmid</keyword>
<protein>
    <submittedName>
        <fullName evidence="1">Uncharacterized protein</fullName>
    </submittedName>
</protein>
<accession>A0A2K8TAQ2</accession>
<gene>
    <name evidence="1" type="ORF">COO91_10982</name>
</gene>
<evidence type="ECO:0000313" key="2">
    <source>
        <dbReference type="Proteomes" id="UP000232003"/>
    </source>
</evidence>
<dbReference type="Proteomes" id="UP000232003">
    <property type="component" value="Plasmid pNFSY08"/>
</dbReference>
<organism evidence="1 2">
    <name type="scientific">Nostoc flagelliforme CCNUN1</name>
    <dbReference type="NCBI Taxonomy" id="2038116"/>
    <lineage>
        <taxon>Bacteria</taxon>
        <taxon>Bacillati</taxon>
        <taxon>Cyanobacteriota</taxon>
        <taxon>Cyanophyceae</taxon>
        <taxon>Nostocales</taxon>
        <taxon>Nostocaceae</taxon>
        <taxon>Nostoc</taxon>
    </lineage>
</organism>
<geneLocation type="plasmid" evidence="2">
    <name>pnfsy08</name>
</geneLocation>
<dbReference type="AlphaFoldDB" id="A0A2K8TAQ2"/>
<dbReference type="EMBL" id="CP024793">
    <property type="protein sequence ID" value="AUB44742.1"/>
    <property type="molecule type" value="Genomic_DNA"/>
</dbReference>
<reference evidence="1 2" key="1">
    <citation type="submission" date="2017-11" db="EMBL/GenBank/DDBJ databases">
        <title>Complete genome of a free-living desiccation-tolerant cyanobacterium and its photosynthetic adaptation to extreme terrestrial habitat.</title>
        <authorList>
            <person name="Shang J."/>
        </authorList>
    </citation>
    <scope>NUCLEOTIDE SEQUENCE [LARGE SCALE GENOMIC DNA]</scope>
    <source>
        <strain evidence="1 2">CCNUN1</strain>
        <plasmid evidence="2">pnfsy08</plasmid>
    </source>
</reference>
<dbReference type="KEGG" id="nfl:COO91_10982"/>